<evidence type="ECO:0000313" key="1">
    <source>
        <dbReference type="Proteomes" id="UP000504637"/>
    </source>
</evidence>
<reference evidence="2" key="2">
    <citation type="submission" date="2020-04" db="EMBL/GenBank/DDBJ databases">
        <authorList>
            <consortium name="NCBI Genome Project"/>
        </authorList>
    </citation>
    <scope>NUCLEOTIDE SEQUENCE</scope>
    <source>
        <strain evidence="2">CBS 342.82</strain>
    </source>
</reference>
<dbReference type="InterPro" id="IPR038883">
    <property type="entry name" value="AN11006-like"/>
</dbReference>
<dbReference type="PANTHER" id="PTHR42085:SF1">
    <property type="entry name" value="F-BOX DOMAIN-CONTAINING PROTEIN"/>
    <property type="match status" value="1"/>
</dbReference>
<reference evidence="2" key="3">
    <citation type="submission" date="2025-08" db="UniProtKB">
        <authorList>
            <consortium name="RefSeq"/>
        </authorList>
    </citation>
    <scope>IDENTIFICATION</scope>
    <source>
        <strain evidence="2">CBS 342.82</strain>
    </source>
</reference>
<gene>
    <name evidence="2" type="ORF">K489DRAFT_385586</name>
</gene>
<dbReference type="AlphaFoldDB" id="A0A6J3LSY8"/>
<evidence type="ECO:0000313" key="2">
    <source>
        <dbReference type="RefSeq" id="XP_033454763.1"/>
    </source>
</evidence>
<organism evidence="2">
    <name type="scientific">Dissoconium aciculare CBS 342.82</name>
    <dbReference type="NCBI Taxonomy" id="1314786"/>
    <lineage>
        <taxon>Eukaryota</taxon>
        <taxon>Fungi</taxon>
        <taxon>Dikarya</taxon>
        <taxon>Ascomycota</taxon>
        <taxon>Pezizomycotina</taxon>
        <taxon>Dothideomycetes</taxon>
        <taxon>Dothideomycetidae</taxon>
        <taxon>Mycosphaerellales</taxon>
        <taxon>Dissoconiaceae</taxon>
        <taxon>Dissoconium</taxon>
    </lineage>
</organism>
<evidence type="ECO:0008006" key="3">
    <source>
        <dbReference type="Google" id="ProtNLM"/>
    </source>
</evidence>
<dbReference type="OrthoDB" id="2099276at2759"/>
<dbReference type="GeneID" id="54363939"/>
<protein>
    <recommendedName>
        <fullName evidence="3">F-box domain-containing protein</fullName>
    </recommendedName>
</protein>
<sequence length="651" mass="74790">MTMSLFRLPKEVRLAIYTYACAPSIGTPHCCGEVNVQDNGTFPLSAYSDFCTVRTRTDLTDIVDVDLNHRPTEPRTSLSHGTGTLSLLLSCSAVYTELARHIYSNWQIVIRAKDDASLAALSRLRVSSIHALRRLTIDLNATSCGDGWGCQDEEDPDYAIRNESEPLETVSVREDTRRSYSERTNGHLSPLAIFDYSRSRPLTVTNRLHKAVLENWNQIWADIRPQLQLGTLELDFMCDVNDVETAEFALKPFLTESRPYMAKCNIRLARRRVEVLRQLAQLAVQRTVYSTESHLKSPESRRSNDSITFMDLPAEVRQHILAYTDLVAPGKEVEWNPYHGWYRRHGGAGGTWTESKHDPLLHLHPIAKDKSGLLDDARRYHKTPYRRRYCQEKLGGRGCFCKSRHTVYSSYSKLNCWAPPTLLFLVNSTFRQDALQIFFGQNRIVVWPTKKLLSPDPVLQAPSRLHISNFLNDVVPKDALRYLRHLEIAFEEFASVGHLTWCSTGSPELVDWERTVEEITPHLVSSNLAIKVVFLPNAWVTDYCIEDEMPDWRVVLSREEFEHRKTCYFNTILPLQHLSGRMKHLSIQIYDNVRDPGGSIEYSVEWPRELVSTIMGPEYEHLTEHDYGSSGKPVPLFLRTGYWFEDSQYYA</sequence>
<dbReference type="Proteomes" id="UP000504637">
    <property type="component" value="Unplaced"/>
</dbReference>
<name>A0A6J3LSY8_9PEZI</name>
<reference evidence="2" key="1">
    <citation type="submission" date="2020-01" db="EMBL/GenBank/DDBJ databases">
        <authorList>
            <consortium name="DOE Joint Genome Institute"/>
            <person name="Haridas S."/>
            <person name="Albert R."/>
            <person name="Binder M."/>
            <person name="Bloem J."/>
            <person name="Labutti K."/>
            <person name="Salamov A."/>
            <person name="Andreopoulos B."/>
            <person name="Baker S.E."/>
            <person name="Barry K."/>
            <person name="Bills G."/>
            <person name="Bluhm B.H."/>
            <person name="Cannon C."/>
            <person name="Castanera R."/>
            <person name="Culley D.E."/>
            <person name="Daum C."/>
            <person name="Ezra D."/>
            <person name="Gonzalez J.B."/>
            <person name="Henrissat B."/>
            <person name="Kuo A."/>
            <person name="Liang C."/>
            <person name="Lipzen A."/>
            <person name="Lutzoni F."/>
            <person name="Magnuson J."/>
            <person name="Mondo S."/>
            <person name="Nolan M."/>
            <person name="Ohm R."/>
            <person name="Pangilinan J."/>
            <person name="Park H.-J."/>
            <person name="Ramirez L."/>
            <person name="Alfaro M."/>
            <person name="Sun H."/>
            <person name="Tritt A."/>
            <person name="Yoshinaga Y."/>
            <person name="Zwiers L.-H."/>
            <person name="Turgeon B.G."/>
            <person name="Goodwin S.B."/>
            <person name="Spatafora J.W."/>
            <person name="Crous P.W."/>
            <person name="Grigoriev I.V."/>
        </authorList>
    </citation>
    <scope>NUCLEOTIDE SEQUENCE</scope>
    <source>
        <strain evidence="2">CBS 342.82</strain>
    </source>
</reference>
<dbReference type="RefSeq" id="XP_033454763.1">
    <property type="nucleotide sequence ID" value="XM_033606139.1"/>
</dbReference>
<accession>A0A6J3LSY8</accession>
<keyword evidence="1" id="KW-1185">Reference proteome</keyword>
<proteinExistence type="predicted"/>
<dbReference type="PANTHER" id="PTHR42085">
    <property type="entry name" value="F-BOX DOMAIN-CONTAINING PROTEIN"/>
    <property type="match status" value="1"/>
</dbReference>